<dbReference type="SUPFAM" id="SSF109998">
    <property type="entry name" value="Triger factor/SurA peptide-binding domain-like"/>
    <property type="match status" value="1"/>
</dbReference>
<reference evidence="1" key="1">
    <citation type="submission" date="2018-05" db="EMBL/GenBank/DDBJ databases">
        <authorList>
            <person name="Lanie J.A."/>
            <person name="Ng W.-L."/>
            <person name="Kazmierczak K.M."/>
            <person name="Andrzejewski T.M."/>
            <person name="Davidsen T.M."/>
            <person name="Wayne K.J."/>
            <person name="Tettelin H."/>
            <person name="Glass J.I."/>
            <person name="Rusch D."/>
            <person name="Podicherti R."/>
            <person name="Tsui H.-C.T."/>
            <person name="Winkler M.E."/>
        </authorList>
    </citation>
    <scope>NUCLEOTIDE SEQUENCE</scope>
</reference>
<proteinExistence type="predicted"/>
<evidence type="ECO:0000313" key="1">
    <source>
        <dbReference type="EMBL" id="SVE41536.1"/>
    </source>
</evidence>
<protein>
    <recommendedName>
        <fullName evidence="2">SurA N-terminal domain-containing protein</fullName>
    </recommendedName>
</protein>
<dbReference type="Pfam" id="PF13624">
    <property type="entry name" value="SurA_N_3"/>
    <property type="match status" value="1"/>
</dbReference>
<dbReference type="EMBL" id="UINC01215712">
    <property type="protein sequence ID" value="SVE41536.1"/>
    <property type="molecule type" value="Genomic_DNA"/>
</dbReference>
<dbReference type="InterPro" id="IPR050245">
    <property type="entry name" value="PrsA_foldase"/>
</dbReference>
<gene>
    <name evidence="1" type="ORF">METZ01_LOCUS494390</name>
</gene>
<feature type="non-terminal residue" evidence="1">
    <location>
        <position position="198"/>
    </location>
</feature>
<organism evidence="1">
    <name type="scientific">marine metagenome</name>
    <dbReference type="NCBI Taxonomy" id="408172"/>
    <lineage>
        <taxon>unclassified sequences</taxon>
        <taxon>metagenomes</taxon>
        <taxon>ecological metagenomes</taxon>
    </lineage>
</organism>
<dbReference type="AlphaFoldDB" id="A0A383DAK0"/>
<sequence length="198" mass="22570">MLVVKKWNLLLTIATFFVSFLGAAHAENKPVGINQIPPIPDIVARVNGSDISAKHIKFQFVQVLKKSQAPFTSAQKEKIVRKVIDKEVVRELMYQEGQKLNLVADPKFVEAELQALKSAYKNENDFKEALLERDITENDLKKSIEVDSQAQIILKQQVKGMVGIDDNLVEKYYKDNKENFRRPTAYRASHVLIMPFSP</sequence>
<dbReference type="InterPro" id="IPR027304">
    <property type="entry name" value="Trigger_fact/SurA_dom_sf"/>
</dbReference>
<dbReference type="PANTHER" id="PTHR47245:SF2">
    <property type="entry name" value="PEPTIDYL-PROLYL CIS-TRANS ISOMERASE HP_0175-RELATED"/>
    <property type="match status" value="1"/>
</dbReference>
<dbReference type="PANTHER" id="PTHR47245">
    <property type="entry name" value="PEPTIDYLPROLYL ISOMERASE"/>
    <property type="match status" value="1"/>
</dbReference>
<evidence type="ECO:0008006" key="2">
    <source>
        <dbReference type="Google" id="ProtNLM"/>
    </source>
</evidence>
<dbReference type="Gene3D" id="1.10.4030.10">
    <property type="entry name" value="Porin chaperone SurA, peptide-binding domain"/>
    <property type="match status" value="1"/>
</dbReference>
<accession>A0A383DAK0</accession>
<name>A0A383DAK0_9ZZZZ</name>